<dbReference type="PANTHER" id="PTHR12737">
    <property type="entry name" value="DIMETHYLARGININE DIMETHYLAMINOHYDROLASE"/>
    <property type="match status" value="1"/>
</dbReference>
<dbReference type="STRING" id="2018661.A0A2A2L4Z0"/>
<keyword evidence="2" id="KW-0378">Hydrolase</keyword>
<comment type="caution">
    <text evidence="3">The sequence shown here is derived from an EMBL/GenBank/DDBJ whole genome shotgun (WGS) entry which is preliminary data.</text>
</comment>
<keyword evidence="4" id="KW-1185">Reference proteome</keyword>
<dbReference type="GO" id="GO:0045429">
    <property type="term" value="P:positive regulation of nitric oxide biosynthetic process"/>
    <property type="evidence" value="ECO:0007669"/>
    <property type="project" value="TreeGrafter"/>
</dbReference>
<reference evidence="3 4" key="1">
    <citation type="journal article" date="2017" name="Curr. Biol.">
        <title>Genome architecture and evolution of a unichromosomal asexual nematode.</title>
        <authorList>
            <person name="Fradin H."/>
            <person name="Zegar C."/>
            <person name="Gutwein M."/>
            <person name="Lucas J."/>
            <person name="Kovtun M."/>
            <person name="Corcoran D."/>
            <person name="Baugh L.R."/>
            <person name="Kiontke K."/>
            <person name="Gunsalus K."/>
            <person name="Fitch D.H."/>
            <person name="Piano F."/>
        </authorList>
    </citation>
    <scope>NUCLEOTIDE SEQUENCE [LARGE SCALE GENOMIC DNA]</scope>
    <source>
        <strain evidence="3">PF1309</strain>
    </source>
</reference>
<dbReference type="Proteomes" id="UP000218231">
    <property type="component" value="Unassembled WGS sequence"/>
</dbReference>
<name>A0A2A2L4Z0_9BILA</name>
<evidence type="ECO:0000313" key="3">
    <source>
        <dbReference type="EMBL" id="PAV81249.1"/>
    </source>
</evidence>
<dbReference type="EMBL" id="LIAE01007190">
    <property type="protein sequence ID" value="PAV81249.1"/>
    <property type="molecule type" value="Genomic_DNA"/>
</dbReference>
<proteinExistence type="inferred from homology"/>
<evidence type="ECO:0000256" key="2">
    <source>
        <dbReference type="ARBA" id="ARBA00022801"/>
    </source>
</evidence>
<gene>
    <name evidence="3" type="ORF">WR25_08464</name>
</gene>
<evidence type="ECO:0000313" key="4">
    <source>
        <dbReference type="Proteomes" id="UP000218231"/>
    </source>
</evidence>
<dbReference type="GO" id="GO:0016403">
    <property type="term" value="F:dimethylargininase activity"/>
    <property type="evidence" value="ECO:0007669"/>
    <property type="project" value="TreeGrafter"/>
</dbReference>
<dbReference type="GO" id="GO:0000052">
    <property type="term" value="P:citrulline metabolic process"/>
    <property type="evidence" value="ECO:0007669"/>
    <property type="project" value="TreeGrafter"/>
</dbReference>
<dbReference type="InterPro" id="IPR033199">
    <property type="entry name" value="DDAH-like"/>
</dbReference>
<evidence type="ECO:0000256" key="1">
    <source>
        <dbReference type="ARBA" id="ARBA00008532"/>
    </source>
</evidence>
<dbReference type="GO" id="GO:0016597">
    <property type="term" value="F:amino acid binding"/>
    <property type="evidence" value="ECO:0007669"/>
    <property type="project" value="TreeGrafter"/>
</dbReference>
<dbReference type="Gene3D" id="3.75.10.10">
    <property type="entry name" value="L-arginine/glycine Amidinotransferase, Chain A"/>
    <property type="match status" value="1"/>
</dbReference>
<comment type="similarity">
    <text evidence="1">Belongs to the DDAH family.</text>
</comment>
<sequence>MKYTYALLPRIPNSLKPEEKKLKLNIELMQKQAEGIVVTLKEAGVNVAELPIEDGACTSSLTFADYAFVLNKTALICRPNGNNNKKENGKGRVKQIADILSKLGYQIIECPEKENGKKVLLNGSDILHSGKEIFVGLRKNCTNLQGAAVIARNFPDYSVVPLPMEKYPNPLSFYVSIIDPSIIAVGSSKEAYNILARLEEESSLRYKKLTVDEENDGVACFRVNDRLVFRKDKGNDKYTQLKGLQLWAVDVSEIAKGNLERTQRRNMKKARHNKCSIKISVIRWDVGCSETKP</sequence>
<dbReference type="SUPFAM" id="SSF55909">
    <property type="entry name" value="Pentein"/>
    <property type="match status" value="1"/>
</dbReference>
<dbReference type="OrthoDB" id="10016839at2759"/>
<dbReference type="PANTHER" id="PTHR12737:SF9">
    <property type="entry name" value="DIMETHYLARGININASE"/>
    <property type="match status" value="1"/>
</dbReference>
<protein>
    <submittedName>
        <fullName evidence="3">Uncharacterized protein</fullName>
    </submittedName>
</protein>
<accession>A0A2A2L4Z0</accession>
<organism evidence="3 4">
    <name type="scientific">Diploscapter pachys</name>
    <dbReference type="NCBI Taxonomy" id="2018661"/>
    <lineage>
        <taxon>Eukaryota</taxon>
        <taxon>Metazoa</taxon>
        <taxon>Ecdysozoa</taxon>
        <taxon>Nematoda</taxon>
        <taxon>Chromadorea</taxon>
        <taxon>Rhabditida</taxon>
        <taxon>Rhabditina</taxon>
        <taxon>Rhabditomorpha</taxon>
        <taxon>Rhabditoidea</taxon>
        <taxon>Rhabditidae</taxon>
        <taxon>Diploscapter</taxon>
    </lineage>
</organism>
<dbReference type="GO" id="GO:0006525">
    <property type="term" value="P:arginine metabolic process"/>
    <property type="evidence" value="ECO:0007669"/>
    <property type="project" value="TreeGrafter"/>
</dbReference>
<dbReference type="AlphaFoldDB" id="A0A2A2L4Z0"/>